<reference evidence="3 5" key="1">
    <citation type="submission" date="2017-05" db="EMBL/GenBank/DDBJ databases">
        <authorList>
            <person name="Song R."/>
            <person name="Chenine A.L."/>
            <person name="Ruprecht R.M."/>
        </authorList>
    </citation>
    <scope>NUCLEOTIDE SEQUENCE [LARGE SCALE GENOMIC DNA]</scope>
    <source>
        <strain evidence="3">PD5205</strain>
    </source>
</reference>
<keyword evidence="3" id="KW-0547">Nucleotide-binding</keyword>
<dbReference type="GO" id="GO:0004386">
    <property type="term" value="F:helicase activity"/>
    <property type="evidence" value="ECO:0007669"/>
    <property type="project" value="UniProtKB-KW"/>
</dbReference>
<evidence type="ECO:0000256" key="1">
    <source>
        <dbReference type="SAM" id="MobiDB-lite"/>
    </source>
</evidence>
<feature type="region of interest" description="Disordered" evidence="1">
    <location>
        <begin position="220"/>
        <end position="242"/>
    </location>
</feature>
<gene>
    <name evidence="3" type="primary">recD_1</name>
    <name evidence="3" type="ORF">PD5205_02447</name>
    <name evidence="2" type="ORF">PD885_02484</name>
</gene>
<evidence type="ECO:0000313" key="2">
    <source>
        <dbReference type="EMBL" id="SMQ99716.1"/>
    </source>
</evidence>
<reference evidence="2 4" key="2">
    <citation type="submission" date="2017-05" db="EMBL/GenBank/DDBJ databases">
        <authorList>
            <person name="Blom J."/>
        </authorList>
    </citation>
    <scope>NUCLEOTIDE SEQUENCE [LARGE SCALE GENOMIC DNA]</scope>
    <source>
        <strain evidence="2">PD885</strain>
    </source>
</reference>
<name>A0A1Y6GWW8_9XANT</name>
<organism evidence="3 5">
    <name type="scientific">Xanthomonas fragariae</name>
    <dbReference type="NCBI Taxonomy" id="48664"/>
    <lineage>
        <taxon>Bacteria</taxon>
        <taxon>Pseudomonadati</taxon>
        <taxon>Pseudomonadota</taxon>
        <taxon>Gammaproteobacteria</taxon>
        <taxon>Lysobacterales</taxon>
        <taxon>Lysobacteraceae</taxon>
        <taxon>Xanthomonas</taxon>
    </lineage>
</organism>
<keyword evidence="3" id="KW-0269">Exonuclease</keyword>
<dbReference type="EMBL" id="LT853885">
    <property type="protein sequence ID" value="SMR03738.1"/>
    <property type="molecule type" value="Genomic_DNA"/>
</dbReference>
<accession>A0A1Y6GWW8</accession>
<dbReference type="Proteomes" id="UP000195953">
    <property type="component" value="Chromosome 1"/>
</dbReference>
<dbReference type="EMBL" id="LT853882">
    <property type="protein sequence ID" value="SMQ99716.1"/>
    <property type="molecule type" value="Genomic_DNA"/>
</dbReference>
<keyword evidence="3" id="KW-0347">Helicase</keyword>
<keyword evidence="3" id="KW-0067">ATP-binding</keyword>
<dbReference type="GeneID" id="61894824"/>
<proteinExistence type="predicted"/>
<dbReference type="KEGG" id="xfr:BER92_11785"/>
<dbReference type="RefSeq" id="WP_002802298.1">
    <property type="nucleotide sequence ID" value="NZ_CP016830.1"/>
</dbReference>
<evidence type="ECO:0000313" key="5">
    <source>
        <dbReference type="Proteomes" id="UP000195953"/>
    </source>
</evidence>
<dbReference type="OrthoDB" id="1826980at2"/>
<dbReference type="AlphaFoldDB" id="A0A1Y6GWW8"/>
<keyword evidence="3" id="KW-0378">Hydrolase</keyword>
<keyword evidence="4" id="KW-1185">Reference proteome</keyword>
<dbReference type="GO" id="GO:0004527">
    <property type="term" value="F:exonuclease activity"/>
    <property type="evidence" value="ECO:0007669"/>
    <property type="project" value="UniProtKB-KW"/>
</dbReference>
<keyword evidence="3" id="KW-0540">Nuclease</keyword>
<dbReference type="Proteomes" id="UP000195877">
    <property type="component" value="Chromosome 1"/>
</dbReference>
<evidence type="ECO:0000313" key="4">
    <source>
        <dbReference type="Proteomes" id="UP000195877"/>
    </source>
</evidence>
<evidence type="ECO:0000313" key="3">
    <source>
        <dbReference type="EMBL" id="SMR03738.1"/>
    </source>
</evidence>
<protein>
    <submittedName>
        <fullName evidence="3">ATP-dependent exoDNAse (Exonuclease V), alpha subunit-helicase superfamily I member</fullName>
    </submittedName>
</protein>
<sequence>MASAKDKAREFTGLKDGPKTLEFWCRKWAEIGNRRMTAAGLSEQWDHRAIQVQRQDAEARGEHLKVVELDRLPGVHLGAVATAFERRGIGTFLGDLNRAIAAENRSRRLARQRRGVEASIAEFEARLDALREKPAPGPAPVAKRRGKDDLRWPEYEAEIRRLGNEFGVDPRLLELTLHQRIEEQFVVLADAMASQGGVTELARRMVEGIVEQERLESATAIGTTLDDRPADDVDIPSANLEP</sequence>